<evidence type="ECO:0000313" key="7">
    <source>
        <dbReference type="EMBL" id="EPZ31826.1"/>
    </source>
</evidence>
<dbReference type="SMART" id="SM00425">
    <property type="entry name" value="TBOX"/>
    <property type="match status" value="1"/>
</dbReference>
<dbReference type="GO" id="GO:0000978">
    <property type="term" value="F:RNA polymerase II cis-regulatory region sequence-specific DNA binding"/>
    <property type="evidence" value="ECO:0007669"/>
    <property type="project" value="InterPro"/>
</dbReference>
<reference evidence="7 8" key="1">
    <citation type="journal article" date="2013" name="Curr. Biol.">
        <title>Shared signatures of parasitism and phylogenomics unite Cryptomycota and microsporidia.</title>
        <authorList>
            <person name="James T.Y."/>
            <person name="Pelin A."/>
            <person name="Bonen L."/>
            <person name="Ahrendt S."/>
            <person name="Sain D."/>
            <person name="Corradi N."/>
            <person name="Stajich J.E."/>
        </authorList>
    </citation>
    <scope>NUCLEOTIDE SEQUENCE [LARGE SCALE GENOMIC DNA]</scope>
    <source>
        <strain evidence="7 8">CSF55</strain>
    </source>
</reference>
<evidence type="ECO:0000256" key="5">
    <source>
        <dbReference type="SAM" id="MobiDB-lite"/>
    </source>
</evidence>
<dbReference type="PANTHER" id="PTHR11267:SF181">
    <property type="entry name" value="OPTOMOTOR-BLIND PROTEIN"/>
    <property type="match status" value="1"/>
</dbReference>
<dbReference type="InterPro" id="IPR001699">
    <property type="entry name" value="TF_T-box"/>
</dbReference>
<evidence type="ECO:0000256" key="2">
    <source>
        <dbReference type="ARBA" id="ARBA00023125"/>
    </source>
</evidence>
<dbReference type="GO" id="GO:0045893">
    <property type="term" value="P:positive regulation of DNA-templated transcription"/>
    <property type="evidence" value="ECO:0007669"/>
    <property type="project" value="InterPro"/>
</dbReference>
<dbReference type="Proteomes" id="UP000030755">
    <property type="component" value="Unassembled WGS sequence"/>
</dbReference>
<feature type="region of interest" description="Disordered" evidence="5">
    <location>
        <begin position="1"/>
        <end position="24"/>
    </location>
</feature>
<feature type="domain" description="T-box" evidence="6">
    <location>
        <begin position="143"/>
        <end position="344"/>
    </location>
</feature>
<dbReference type="InterPro" id="IPR008967">
    <property type="entry name" value="p53-like_TF_DNA-bd_sf"/>
</dbReference>
<evidence type="ECO:0000256" key="4">
    <source>
        <dbReference type="ARBA" id="ARBA00023242"/>
    </source>
</evidence>
<dbReference type="PRINTS" id="PR00937">
    <property type="entry name" value="TBOX"/>
</dbReference>
<keyword evidence="2" id="KW-0238">DNA-binding</keyword>
<proteinExistence type="predicted"/>
<dbReference type="PANTHER" id="PTHR11267">
    <property type="entry name" value="T-BOX PROTEIN-RELATED"/>
    <property type="match status" value="1"/>
</dbReference>
<dbReference type="PROSITE" id="PS50252">
    <property type="entry name" value="TBOX_3"/>
    <property type="match status" value="1"/>
</dbReference>
<sequence>MSNNNTPKKSPKSQESSSDTDDLISKGIEDEAYSTFKAAHSLSNIYRDYILSSPKSLGQHVFQHSHSERYNASKGSPSTLQSYPHNWLCPAIHTEDSVSEGNVISHDTIEAAKAFSHFVQDAYALSQINQDFIRHENKYQLRLDQEDLWAKFHYLGNEMILTRNGRCFFPLIKGDISNLDPIKHYTIMMDVVPVSKRRLRFRNGSWNYSQKSEELSPIGLYKMYKSEEQATYGENLMKNGFSFAKAKLSNDQGKITDIDFSKELITQVISEDQSNHLIVQSFYRYVPRIHIVEHDTKDLLFHDNLLTTTFTFQELEFVGVTHYQNQAVNSLKKSYNPHAKGFKEDIAVEIPLKDKWTLEPPKIEFWDLKSAVMDGLRLFDISRGNVKRKRGEESSSSDEEWH</sequence>
<protein>
    <submittedName>
        <fullName evidence="7">Transcription factor, T-box domain-containing protein</fullName>
    </submittedName>
</protein>
<name>A0A075AP69_ROZAC</name>
<dbReference type="HOGENOM" id="CLU_685416_0_0_1"/>
<dbReference type="CDD" id="cd20683">
    <property type="entry name" value="T-box_Fungi_incertae_sedis"/>
    <property type="match status" value="1"/>
</dbReference>
<dbReference type="Gene3D" id="2.60.40.820">
    <property type="entry name" value="Transcription factor, T-box"/>
    <property type="match status" value="1"/>
</dbReference>
<evidence type="ECO:0000256" key="1">
    <source>
        <dbReference type="ARBA" id="ARBA00023015"/>
    </source>
</evidence>
<dbReference type="InterPro" id="IPR036960">
    <property type="entry name" value="T-box_sf"/>
</dbReference>
<dbReference type="Pfam" id="PF00907">
    <property type="entry name" value="T-box"/>
    <property type="match status" value="1"/>
</dbReference>
<keyword evidence="8" id="KW-1185">Reference proteome</keyword>
<dbReference type="SUPFAM" id="SSF49417">
    <property type="entry name" value="p53-like transcription factors"/>
    <property type="match status" value="1"/>
</dbReference>
<evidence type="ECO:0000313" key="8">
    <source>
        <dbReference type="Proteomes" id="UP000030755"/>
    </source>
</evidence>
<evidence type="ECO:0000256" key="3">
    <source>
        <dbReference type="ARBA" id="ARBA00023163"/>
    </source>
</evidence>
<dbReference type="EMBL" id="KE561209">
    <property type="protein sequence ID" value="EPZ31826.1"/>
    <property type="molecule type" value="Genomic_DNA"/>
</dbReference>
<organism evidence="7 8">
    <name type="scientific">Rozella allomycis (strain CSF55)</name>
    <dbReference type="NCBI Taxonomy" id="988480"/>
    <lineage>
        <taxon>Eukaryota</taxon>
        <taxon>Fungi</taxon>
        <taxon>Fungi incertae sedis</taxon>
        <taxon>Cryptomycota</taxon>
        <taxon>Cryptomycota incertae sedis</taxon>
        <taxon>Rozella</taxon>
    </lineage>
</organism>
<evidence type="ECO:0000259" key="6">
    <source>
        <dbReference type="PROSITE" id="PS50252"/>
    </source>
</evidence>
<dbReference type="GO" id="GO:0001708">
    <property type="term" value="P:cell fate specification"/>
    <property type="evidence" value="ECO:0007669"/>
    <property type="project" value="TreeGrafter"/>
</dbReference>
<accession>A0A075AP69</accession>
<dbReference type="GO" id="GO:0005634">
    <property type="term" value="C:nucleus"/>
    <property type="evidence" value="ECO:0007669"/>
    <property type="project" value="InterPro"/>
</dbReference>
<dbReference type="STRING" id="988480.A0A075AP69"/>
<keyword evidence="4" id="KW-0539">Nucleus</keyword>
<dbReference type="AlphaFoldDB" id="A0A075AP69"/>
<keyword evidence="1" id="KW-0805">Transcription regulation</keyword>
<gene>
    <name evidence="7" type="ORF">O9G_000305</name>
</gene>
<dbReference type="GO" id="GO:0000785">
    <property type="term" value="C:chromatin"/>
    <property type="evidence" value="ECO:0007669"/>
    <property type="project" value="TreeGrafter"/>
</dbReference>
<dbReference type="InterPro" id="IPR046360">
    <property type="entry name" value="T-box_DNA-bd"/>
</dbReference>
<dbReference type="OrthoDB" id="7442607at2759"/>
<keyword evidence="3" id="KW-0804">Transcription</keyword>
<dbReference type="GO" id="GO:0000981">
    <property type="term" value="F:DNA-binding transcription factor activity, RNA polymerase II-specific"/>
    <property type="evidence" value="ECO:0007669"/>
    <property type="project" value="TreeGrafter"/>
</dbReference>